<protein>
    <submittedName>
        <fullName evidence="2">DUF805 domain-containing protein</fullName>
    </submittedName>
</protein>
<dbReference type="InterPro" id="IPR008523">
    <property type="entry name" value="DUF805"/>
</dbReference>
<dbReference type="AlphaFoldDB" id="A0AAX2HB34"/>
<sequence>MPEVSLDKKSHESYGTLDPLGFDGRIGRMRMLAWPLVLTAIAAALLIPCLLLAQVSYTLGFTCSLTVLLAYFVISIRISAQRLHDLNWSAWMLLLHLVPVATLILSFMLVLMPGTTGPNQYGPPPPPNSPAVKVLAWVAITLMIVSLIVTVLAFALGLATSFINAAGTNSL</sequence>
<accession>A0AAX2HB34</accession>
<dbReference type="PANTHER" id="PTHR34980:SF3">
    <property type="entry name" value="BLR8105 PROTEIN"/>
    <property type="match status" value="1"/>
</dbReference>
<dbReference type="EMBL" id="NQKG01000013">
    <property type="protein sequence ID" value="OZY54436.1"/>
    <property type="molecule type" value="Genomic_DNA"/>
</dbReference>
<feature type="transmembrane region" description="Helical" evidence="1">
    <location>
        <begin position="59"/>
        <end position="78"/>
    </location>
</feature>
<evidence type="ECO:0000313" key="2">
    <source>
        <dbReference type="EMBL" id="OZY54436.1"/>
    </source>
</evidence>
<dbReference type="RefSeq" id="WP_047277956.1">
    <property type="nucleotide sequence ID" value="NZ_CP062158.2"/>
</dbReference>
<reference evidence="3 5" key="2">
    <citation type="submission" date="2017-08" db="EMBL/GenBank/DDBJ databases">
        <authorList>
            <person name="Chaillou S."/>
        </authorList>
    </citation>
    <scope>NUCLEOTIDE SEQUENCE [LARGE SCALE GENOMIC DNA]</scope>
    <source>
        <strain evidence="3 5">MFPA15A1205</strain>
    </source>
</reference>
<dbReference type="KEGG" id="plq:AA042_07620"/>
<keyword evidence="1" id="KW-1133">Transmembrane helix</keyword>
<comment type="caution">
    <text evidence="3">The sequence shown here is derived from an EMBL/GenBank/DDBJ whole genome shotgun (WGS) entry which is preliminary data.</text>
</comment>
<dbReference type="PANTHER" id="PTHR34980">
    <property type="entry name" value="INNER MEMBRANE PROTEIN-RELATED-RELATED"/>
    <property type="match status" value="1"/>
</dbReference>
<proteinExistence type="predicted"/>
<dbReference type="GeneID" id="61878939"/>
<evidence type="ECO:0000313" key="5">
    <source>
        <dbReference type="Proteomes" id="UP000219564"/>
    </source>
</evidence>
<feature type="transmembrane region" description="Helical" evidence="1">
    <location>
        <begin position="32"/>
        <end position="53"/>
    </location>
</feature>
<feature type="transmembrane region" description="Helical" evidence="1">
    <location>
        <begin position="90"/>
        <end position="114"/>
    </location>
</feature>
<gene>
    <name evidence="2" type="ORF">CJF38_13905</name>
    <name evidence="3" type="ORF">PLUA15_40008</name>
</gene>
<dbReference type="Proteomes" id="UP000216897">
    <property type="component" value="Unassembled WGS sequence"/>
</dbReference>
<keyword evidence="1" id="KW-0812">Transmembrane</keyword>
<keyword evidence="4" id="KW-1185">Reference proteome</keyword>
<dbReference type="Proteomes" id="UP000219564">
    <property type="component" value="Unassembled WGS sequence"/>
</dbReference>
<dbReference type="Pfam" id="PF05656">
    <property type="entry name" value="DUF805"/>
    <property type="match status" value="1"/>
</dbReference>
<dbReference type="EMBL" id="OBKZ01000034">
    <property type="protein sequence ID" value="SOB53552.1"/>
    <property type="molecule type" value="Genomic_DNA"/>
</dbReference>
<reference evidence="2 4" key="1">
    <citation type="submission" date="2017-08" db="EMBL/GenBank/DDBJ databases">
        <title>Genomic and metabolic characterisation of spoilage-associated Pseudomonas species.</title>
        <authorList>
            <person name="Stanborough T."/>
            <person name="Fegan N."/>
            <person name="Powell S.M."/>
            <person name="Singh T."/>
            <person name="Tamplin M.L."/>
            <person name="Chandry P.S."/>
        </authorList>
    </citation>
    <scope>NUCLEOTIDE SEQUENCE [LARGE SCALE GENOMIC DNA]</scope>
    <source>
        <strain evidence="2 4">L1814</strain>
    </source>
</reference>
<name>A0AAX2HB34_9PSED</name>
<organism evidence="3 5">
    <name type="scientific">Pseudomonas lundensis</name>
    <dbReference type="NCBI Taxonomy" id="86185"/>
    <lineage>
        <taxon>Bacteria</taxon>
        <taxon>Pseudomonadati</taxon>
        <taxon>Pseudomonadota</taxon>
        <taxon>Gammaproteobacteria</taxon>
        <taxon>Pseudomonadales</taxon>
        <taxon>Pseudomonadaceae</taxon>
        <taxon>Pseudomonas</taxon>
    </lineage>
</organism>
<dbReference type="GO" id="GO:0005886">
    <property type="term" value="C:plasma membrane"/>
    <property type="evidence" value="ECO:0007669"/>
    <property type="project" value="TreeGrafter"/>
</dbReference>
<evidence type="ECO:0000313" key="4">
    <source>
        <dbReference type="Proteomes" id="UP000216897"/>
    </source>
</evidence>
<evidence type="ECO:0000256" key="1">
    <source>
        <dbReference type="SAM" id="Phobius"/>
    </source>
</evidence>
<feature type="transmembrane region" description="Helical" evidence="1">
    <location>
        <begin position="134"/>
        <end position="159"/>
    </location>
</feature>
<keyword evidence="1" id="KW-0472">Membrane</keyword>
<evidence type="ECO:0000313" key="3">
    <source>
        <dbReference type="EMBL" id="SOB53552.1"/>
    </source>
</evidence>